<name>A0A266N827_9PSED</name>
<gene>
    <name evidence="2" type="ORF">CJF39_14770</name>
</gene>
<dbReference type="InterPro" id="IPR022061">
    <property type="entry name" value="DUF3617"/>
</dbReference>
<evidence type="ECO:0000313" key="2">
    <source>
        <dbReference type="EMBL" id="OZY58671.1"/>
    </source>
</evidence>
<dbReference type="Pfam" id="PF12276">
    <property type="entry name" value="DUF3617"/>
    <property type="match status" value="1"/>
</dbReference>
<sequence>MNVRLLGLFMAFGFSIPVVAQAQMLQPGLWELTSSNMQVDGNQLPDFQMMVGQIKTMLTPVQLAQLEKQGINIGGKGVRVCLTPQQVKSDSIPLTDPQSGCKQQITERSGNQWKFRFSCPKAQGAGTATFASDREFTTHVTGTFNATGLKQTGSMDSEAVWLGTDCGAVKPRA</sequence>
<evidence type="ECO:0008006" key="4">
    <source>
        <dbReference type="Google" id="ProtNLM"/>
    </source>
</evidence>
<dbReference type="OrthoDB" id="7003228at2"/>
<reference evidence="2 3" key="1">
    <citation type="submission" date="2017-08" db="EMBL/GenBank/DDBJ databases">
        <title>Genomic and metabolic characterisation of spoilage-associated Pseudomonas species.</title>
        <authorList>
            <person name="Stanborough T."/>
            <person name="Fegan N."/>
            <person name="Powell S.M."/>
            <person name="Singh T."/>
            <person name="Tamplin M.L."/>
            <person name="Chandry P.S."/>
        </authorList>
    </citation>
    <scope>NUCLEOTIDE SEQUENCE [LARGE SCALE GENOMIC DNA]</scope>
    <source>
        <strain evidence="2 3">L1802</strain>
    </source>
</reference>
<dbReference type="AlphaFoldDB" id="A0A266N827"/>
<dbReference type="Proteomes" id="UP000215788">
    <property type="component" value="Unassembled WGS sequence"/>
</dbReference>
<accession>A0A266N827</accession>
<comment type="caution">
    <text evidence="2">The sequence shown here is derived from an EMBL/GenBank/DDBJ whole genome shotgun (WGS) entry which is preliminary data.</text>
</comment>
<evidence type="ECO:0000313" key="3">
    <source>
        <dbReference type="Proteomes" id="UP000215788"/>
    </source>
</evidence>
<dbReference type="EMBL" id="NQKI01000023">
    <property type="protein sequence ID" value="OZY58671.1"/>
    <property type="molecule type" value="Genomic_DNA"/>
</dbReference>
<proteinExistence type="predicted"/>
<feature type="chain" id="PRO_5013125636" description="DUF3617 domain-containing protein" evidence="1">
    <location>
        <begin position="21"/>
        <end position="173"/>
    </location>
</feature>
<feature type="signal peptide" evidence="1">
    <location>
        <begin position="1"/>
        <end position="20"/>
    </location>
</feature>
<organism evidence="2 3">
    <name type="scientific">Pseudomonas lundensis</name>
    <dbReference type="NCBI Taxonomy" id="86185"/>
    <lineage>
        <taxon>Bacteria</taxon>
        <taxon>Pseudomonadati</taxon>
        <taxon>Pseudomonadota</taxon>
        <taxon>Gammaproteobacteria</taxon>
        <taxon>Pseudomonadales</taxon>
        <taxon>Pseudomonadaceae</taxon>
        <taxon>Pseudomonas</taxon>
    </lineage>
</organism>
<dbReference type="RefSeq" id="WP_094994086.1">
    <property type="nucleotide sequence ID" value="NZ_NQKI01000023.1"/>
</dbReference>
<protein>
    <recommendedName>
        <fullName evidence="4">DUF3617 domain-containing protein</fullName>
    </recommendedName>
</protein>
<evidence type="ECO:0000256" key="1">
    <source>
        <dbReference type="SAM" id="SignalP"/>
    </source>
</evidence>
<keyword evidence="1" id="KW-0732">Signal</keyword>